<protein>
    <submittedName>
        <fullName evidence="2">Uncharacterized protein</fullName>
    </submittedName>
</protein>
<reference evidence="2" key="1">
    <citation type="submission" date="2017-05" db="UniProtKB">
        <authorList>
            <consortium name="EnsemblMetazoa"/>
        </authorList>
    </citation>
    <scope>IDENTIFICATION</scope>
</reference>
<evidence type="ECO:0000313" key="2">
    <source>
        <dbReference type="EnsemblMetazoa" id="Aqu2.1.25719_001"/>
    </source>
</evidence>
<organism evidence="2">
    <name type="scientific">Amphimedon queenslandica</name>
    <name type="common">Sponge</name>
    <dbReference type="NCBI Taxonomy" id="400682"/>
    <lineage>
        <taxon>Eukaryota</taxon>
        <taxon>Metazoa</taxon>
        <taxon>Porifera</taxon>
        <taxon>Demospongiae</taxon>
        <taxon>Heteroscleromorpha</taxon>
        <taxon>Haplosclerida</taxon>
        <taxon>Niphatidae</taxon>
        <taxon>Amphimedon</taxon>
    </lineage>
</organism>
<proteinExistence type="predicted"/>
<sequence>MEVSEPTHHLLTLTCTSSMSNDQRWETRRRYKLPRVPATKTPQLDAFMKAEAPQNAKSLDGELARIQTLVMDAAAPLTSLIEEKIQETENKGNMPEAQQLADAITASLALIGNAHSHISQLRREKVITSLNMSLLPLLKDDVDFATAVPFLFGTDFAKRSKDFTDQMPEAYKHSGSTSWKAGTLSKQLEGCYKRQVGTGHSEWVPDRVPFTSLSGLPTPPTTKGGSDNSSLPTIGLLCFHPVPDPKEGWRPEAGNQPKASKQLCKHPSFQDGGDTQPKHPP</sequence>
<dbReference type="PANTHER" id="PTHR34239">
    <property type="entry name" value="APPLE DOMAIN-CONTAINING PROTEIN"/>
    <property type="match status" value="1"/>
</dbReference>
<evidence type="ECO:0000256" key="1">
    <source>
        <dbReference type="SAM" id="MobiDB-lite"/>
    </source>
</evidence>
<name>A0A1X7UCP5_AMPQE</name>
<accession>A0A1X7UCP5</accession>
<dbReference type="InParanoid" id="A0A1X7UCP5"/>
<feature type="region of interest" description="Disordered" evidence="1">
    <location>
        <begin position="242"/>
        <end position="281"/>
    </location>
</feature>
<feature type="region of interest" description="Disordered" evidence="1">
    <location>
        <begin position="211"/>
        <end position="230"/>
    </location>
</feature>
<feature type="compositionally biased region" description="Low complexity" evidence="1">
    <location>
        <begin position="211"/>
        <end position="226"/>
    </location>
</feature>
<dbReference type="AlphaFoldDB" id="A0A1X7UCP5"/>
<dbReference type="PANTHER" id="PTHR34239:SF2">
    <property type="entry name" value="TRANSPOSABLE ELEMENT P TRANSPOSASE_THAP9 CONSERVED DOMAIN-CONTAINING PROTEIN"/>
    <property type="match status" value="1"/>
</dbReference>
<dbReference type="EnsemblMetazoa" id="Aqu2.1.25719_001">
    <property type="protein sequence ID" value="Aqu2.1.25719_001"/>
    <property type="gene ID" value="Aqu2.1.25719"/>
</dbReference>